<dbReference type="CDD" id="cd19990">
    <property type="entry name" value="PBP1_GABAb_receptor_plant"/>
    <property type="match status" value="1"/>
</dbReference>
<dbReference type="PIRSF" id="PIRSF037090">
    <property type="entry name" value="Iontro_Glu-like_rcpt_pln"/>
    <property type="match status" value="1"/>
</dbReference>
<feature type="transmembrane region" description="Helical" evidence="18">
    <location>
        <begin position="663"/>
        <end position="687"/>
    </location>
</feature>
<dbReference type="InterPro" id="IPR000337">
    <property type="entry name" value="GPCR_3"/>
</dbReference>
<feature type="domain" description="Ionotropic glutamate receptor C-terminal" evidence="19">
    <location>
        <begin position="475"/>
        <end position="827"/>
    </location>
</feature>
<dbReference type="PANTHER" id="PTHR34836:SF1">
    <property type="entry name" value="OS09G0428600 PROTEIN"/>
    <property type="match status" value="1"/>
</dbReference>
<keyword evidence="11" id="KW-0325">Glycoprotein</keyword>
<comment type="function">
    <text evidence="15">Glutamate-gated receptor that probably acts as non-selective cation channel.</text>
</comment>
<evidence type="ECO:0000256" key="13">
    <source>
        <dbReference type="ARBA" id="ARBA00023303"/>
    </source>
</evidence>
<evidence type="ECO:0000256" key="17">
    <source>
        <dbReference type="SAM" id="MobiDB-lite"/>
    </source>
</evidence>
<dbReference type="FunFam" id="3.40.190.10:FF:000103">
    <property type="entry name" value="Glutamate receptor"/>
    <property type="match status" value="1"/>
</dbReference>
<dbReference type="SMART" id="SM00079">
    <property type="entry name" value="PBPe"/>
    <property type="match status" value="1"/>
</dbReference>
<feature type="region of interest" description="Disordered" evidence="17">
    <location>
        <begin position="919"/>
        <end position="939"/>
    </location>
</feature>
<dbReference type="PRINTS" id="PR00248">
    <property type="entry name" value="GPCRMGR"/>
</dbReference>
<keyword evidence="21" id="KW-1185">Reference proteome</keyword>
<feature type="transmembrane region" description="Helical" evidence="18">
    <location>
        <begin position="12"/>
        <end position="30"/>
    </location>
</feature>
<dbReference type="InterPro" id="IPR015683">
    <property type="entry name" value="Ionotropic_Glu_rcpt"/>
</dbReference>
<dbReference type="SUPFAM" id="SSF53822">
    <property type="entry name" value="Periplasmic binding protein-like I"/>
    <property type="match status" value="1"/>
</dbReference>
<dbReference type="AlphaFoldDB" id="A0A7J6GR83"/>
<evidence type="ECO:0000313" key="21">
    <source>
        <dbReference type="Proteomes" id="UP000583929"/>
    </source>
</evidence>
<evidence type="ECO:0000256" key="12">
    <source>
        <dbReference type="ARBA" id="ARBA00023286"/>
    </source>
</evidence>
<dbReference type="Gene3D" id="1.10.287.70">
    <property type="match status" value="1"/>
</dbReference>
<evidence type="ECO:0000256" key="2">
    <source>
        <dbReference type="ARBA" id="ARBA00008685"/>
    </source>
</evidence>
<dbReference type="SUPFAM" id="SSF53850">
    <property type="entry name" value="Periplasmic binding protein-like II"/>
    <property type="match status" value="1"/>
</dbReference>
<name>A0A7J6GR83_CANSA</name>
<dbReference type="InterPro" id="IPR017103">
    <property type="entry name" value="Iontropic_Glu_rcpt_pln"/>
</dbReference>
<keyword evidence="13 15" id="KW-0407">Ion channel</keyword>
<protein>
    <recommendedName>
        <fullName evidence="15">Glutamate receptor</fullName>
    </recommendedName>
</protein>
<organism evidence="20 21">
    <name type="scientific">Cannabis sativa</name>
    <name type="common">Hemp</name>
    <name type="synonym">Marijuana</name>
    <dbReference type="NCBI Taxonomy" id="3483"/>
    <lineage>
        <taxon>Eukaryota</taxon>
        <taxon>Viridiplantae</taxon>
        <taxon>Streptophyta</taxon>
        <taxon>Embryophyta</taxon>
        <taxon>Tracheophyta</taxon>
        <taxon>Spermatophyta</taxon>
        <taxon>Magnoliopsida</taxon>
        <taxon>eudicotyledons</taxon>
        <taxon>Gunneridae</taxon>
        <taxon>Pentapetalae</taxon>
        <taxon>rosids</taxon>
        <taxon>fabids</taxon>
        <taxon>Rosales</taxon>
        <taxon>Cannabaceae</taxon>
        <taxon>Cannabis</taxon>
    </lineage>
</organism>
<keyword evidence="7 18" id="KW-1133">Transmembrane helix</keyword>
<keyword evidence="9 15" id="KW-0472">Membrane</keyword>
<dbReference type="Pfam" id="PF01094">
    <property type="entry name" value="ANF_receptor"/>
    <property type="match status" value="1"/>
</dbReference>
<feature type="compositionally biased region" description="Polar residues" evidence="17">
    <location>
        <begin position="930"/>
        <end position="939"/>
    </location>
</feature>
<evidence type="ECO:0000256" key="18">
    <source>
        <dbReference type="SAM" id="Phobius"/>
    </source>
</evidence>
<feature type="transmembrane region" description="Helical" evidence="18">
    <location>
        <begin position="599"/>
        <end position="621"/>
    </location>
</feature>
<sequence>MMKKCMNDVVGIMVFVVCVIIILSSNLAMSENSNNKVVVRVKVGVVVDGKRRAGRMGLKCIKIALSDLYQTQTQTHHHPHYTTRLVLHTTDSNSDVVAAAAAAADLIKNVQVQAIIGPETSSEANFVVELGEQAQVPIISYSASSPTLSRSSYFFRATENQVSQVKAISALVEAFGWKQVVPIYSNDEYGEGLIPILTDALLEVNARVPYRSVIPLSPTVDQIAEELHKLMNMETRVFIVHTNDMSFGANIFTKAGEIGMFKEGYVWIMTNTMTNLISTMAPSVVYSMNGVLGIKTYVPESKGVTDFRKRWKIEFKNEDLNVFGLWAYDAAKALAMAVEDVFGNHHNGTLGFHNKNKNASSTDLDSFGVSLSGSQLREALLSIRFEGLAGKFSLANGQLQSSTYQIINVVNGSGENGIGFWNHKHGLLRNLTLLNTTTASTTYNTFKDNLDPIMWPGGSKLNIPKGWDIPKNKTKLKVGVPLRNGFKEFVNVSYYNLSSDKSNVTGFCIEIFKAVMEILPYKIDYEFIPFVNSSRGTYDDLVYQVYLGNFDAVVGDITIRANRSLYVDFTLPYTESGVQMIVPVKDQRSKNAWVFLKPLTLDLWVASASFFVFIGFVVWALEHRINEDFRGPPLHQIGTSFWFSFSTMVFAHRERVISNMARFVIIIWVFVVLILTQSYTASLTSFLTVQQLQPTVTSVTQLLQNKDNVGYLEASFVYGILKKLGFHESQLKVYKSKKELDEAFSKHTTSSSRDQGIAAAFDEIPYMKLFLREYCSKYTMVGPTIKTDGFGFVFPRGSPLIPDVSKAILNITEGDTLKKIEKKWFESQTNNCPDPYSVQALSSKPSSLGLESFWGLFLIAGVSSLAALAIHGAMFVYSQRHVILSSTQPHHDDVVSWSSIWKRIRLMFRIFDQKDLSSHTFKKRPHQESEPSSFTIRGSPSSIVQLGVEDTLDQDATANANSHPSPSTNSNHT</sequence>
<evidence type="ECO:0000256" key="11">
    <source>
        <dbReference type="ARBA" id="ARBA00023180"/>
    </source>
</evidence>
<keyword evidence="16" id="KW-1015">Disulfide bond</keyword>
<dbReference type="Gene3D" id="3.40.190.10">
    <property type="entry name" value="Periplasmic binding protein-like II"/>
    <property type="match status" value="2"/>
</dbReference>
<evidence type="ECO:0000256" key="9">
    <source>
        <dbReference type="ARBA" id="ARBA00023136"/>
    </source>
</evidence>
<evidence type="ECO:0000256" key="7">
    <source>
        <dbReference type="ARBA" id="ARBA00022989"/>
    </source>
</evidence>
<dbReference type="Pfam" id="PF00060">
    <property type="entry name" value="Lig_chan"/>
    <property type="match status" value="1"/>
</dbReference>
<evidence type="ECO:0000259" key="19">
    <source>
        <dbReference type="SMART" id="SM00079"/>
    </source>
</evidence>
<evidence type="ECO:0000256" key="16">
    <source>
        <dbReference type="PIRSR" id="PIRSR037090-50"/>
    </source>
</evidence>
<keyword evidence="6" id="KW-0732">Signal</keyword>
<evidence type="ECO:0000256" key="10">
    <source>
        <dbReference type="ARBA" id="ARBA00023170"/>
    </source>
</evidence>
<keyword evidence="8 15" id="KW-0406">Ion transport</keyword>
<keyword evidence="12 15" id="KW-1071">Ligand-gated ion channel</keyword>
<dbReference type="GO" id="GO:0016020">
    <property type="term" value="C:membrane"/>
    <property type="evidence" value="ECO:0007669"/>
    <property type="project" value="UniProtKB-SubCell"/>
</dbReference>
<feature type="transmembrane region" description="Helical" evidence="18">
    <location>
        <begin position="853"/>
        <end position="877"/>
    </location>
</feature>
<dbReference type="InterPro" id="IPR001828">
    <property type="entry name" value="ANF_lig-bd_rcpt"/>
</dbReference>
<evidence type="ECO:0000256" key="8">
    <source>
        <dbReference type="ARBA" id="ARBA00023065"/>
    </source>
</evidence>
<proteinExistence type="inferred from homology"/>
<dbReference type="EMBL" id="JAATIQ010000085">
    <property type="protein sequence ID" value="KAF4385433.1"/>
    <property type="molecule type" value="Genomic_DNA"/>
</dbReference>
<comment type="subunit">
    <text evidence="3">May form heteromers.</text>
</comment>
<keyword evidence="10 15" id="KW-0675">Receptor</keyword>
<dbReference type="CDD" id="cd13686">
    <property type="entry name" value="GluR_Plant"/>
    <property type="match status" value="1"/>
</dbReference>
<evidence type="ECO:0000256" key="3">
    <source>
        <dbReference type="ARBA" id="ARBA00011095"/>
    </source>
</evidence>
<evidence type="ECO:0000256" key="4">
    <source>
        <dbReference type="ARBA" id="ARBA00022448"/>
    </source>
</evidence>
<dbReference type="FunFam" id="1.10.287.70:FF:000037">
    <property type="entry name" value="Glutamate receptor"/>
    <property type="match status" value="1"/>
</dbReference>
<evidence type="ECO:0000256" key="14">
    <source>
        <dbReference type="ARBA" id="ARBA00049638"/>
    </source>
</evidence>
<keyword evidence="4 15" id="KW-0813">Transport</keyword>
<dbReference type="FunFam" id="3.40.190.10:FF:000195">
    <property type="entry name" value="Glutamate receptor 2.7"/>
    <property type="match status" value="1"/>
</dbReference>
<evidence type="ECO:0000256" key="6">
    <source>
        <dbReference type="ARBA" id="ARBA00022729"/>
    </source>
</evidence>
<dbReference type="InterPro" id="IPR044440">
    <property type="entry name" value="GABAb_receptor_plant_PBP1"/>
</dbReference>
<comment type="subcellular location">
    <subcellularLocation>
        <location evidence="1">Membrane</location>
        <topology evidence="1">Multi-pass membrane protein</topology>
    </subcellularLocation>
</comment>
<evidence type="ECO:0000256" key="5">
    <source>
        <dbReference type="ARBA" id="ARBA00022692"/>
    </source>
</evidence>
<dbReference type="Gene3D" id="3.40.50.2300">
    <property type="match status" value="3"/>
</dbReference>
<keyword evidence="5 18" id="KW-0812">Transmembrane</keyword>
<accession>A0A7J6GR83</accession>
<dbReference type="GO" id="GO:0004930">
    <property type="term" value="F:G protein-coupled receptor activity"/>
    <property type="evidence" value="ECO:0007669"/>
    <property type="project" value="InterPro"/>
</dbReference>
<dbReference type="FunFam" id="3.40.50.2300:FF:000188">
    <property type="entry name" value="Glutamate receptor"/>
    <property type="match status" value="1"/>
</dbReference>
<dbReference type="PANTHER" id="PTHR34836">
    <property type="entry name" value="OS06G0188250 PROTEIN"/>
    <property type="match status" value="1"/>
</dbReference>
<evidence type="ECO:0000256" key="15">
    <source>
        <dbReference type="PIRNR" id="PIRNR037090"/>
    </source>
</evidence>
<feature type="region of interest" description="Disordered" evidence="17">
    <location>
        <begin position="953"/>
        <end position="973"/>
    </location>
</feature>
<evidence type="ECO:0000313" key="20">
    <source>
        <dbReference type="EMBL" id="KAF4385433.1"/>
    </source>
</evidence>
<feature type="disulfide bond" evidence="16">
    <location>
        <begin position="775"/>
        <end position="832"/>
    </location>
</feature>
<dbReference type="InterPro" id="IPR019594">
    <property type="entry name" value="Glu/Gly-bd"/>
</dbReference>
<dbReference type="GO" id="GO:0015276">
    <property type="term" value="F:ligand-gated monoatomic ion channel activity"/>
    <property type="evidence" value="ECO:0007669"/>
    <property type="project" value="InterPro"/>
</dbReference>
<dbReference type="Proteomes" id="UP000583929">
    <property type="component" value="Unassembled WGS sequence"/>
</dbReference>
<gene>
    <name evidence="20" type="ORF">G4B88_005765</name>
</gene>
<comment type="caution">
    <text evidence="20">The sequence shown here is derived from an EMBL/GenBank/DDBJ whole genome shotgun (WGS) entry which is preliminary data.</text>
</comment>
<comment type="similarity">
    <text evidence="2 15">Belongs to the glutamate-gated ion channel (TC 1.A.10.1) family.</text>
</comment>
<comment type="function">
    <text evidence="14">Glutamate-gated receptor that probably acts as a non-selective cation channel. May be involved in light-signal transduction and calcium homeostasis via the regulation of calcium influx into cells.</text>
</comment>
<feature type="compositionally biased region" description="Low complexity" evidence="17">
    <location>
        <begin position="958"/>
        <end position="973"/>
    </location>
</feature>
<reference evidence="20 21" key="1">
    <citation type="journal article" date="2020" name="bioRxiv">
        <title>Sequence and annotation of 42 cannabis genomes reveals extensive copy number variation in cannabinoid synthesis and pathogen resistance genes.</title>
        <authorList>
            <person name="Mckernan K.J."/>
            <person name="Helbert Y."/>
            <person name="Kane L.T."/>
            <person name="Ebling H."/>
            <person name="Zhang L."/>
            <person name="Liu B."/>
            <person name="Eaton Z."/>
            <person name="Mclaughlin S."/>
            <person name="Kingan S."/>
            <person name="Baybayan P."/>
            <person name="Concepcion G."/>
            <person name="Jordan M."/>
            <person name="Riva A."/>
            <person name="Barbazuk W."/>
            <person name="Harkins T."/>
        </authorList>
    </citation>
    <scope>NUCLEOTIDE SEQUENCE [LARGE SCALE GENOMIC DNA]</scope>
    <source>
        <strain evidence="21">cv. Jamaican Lion 4</strain>
        <tissue evidence="20">Leaf</tissue>
    </source>
</reference>
<dbReference type="Pfam" id="PF10613">
    <property type="entry name" value="Lig_chan-Glu_bd"/>
    <property type="match status" value="1"/>
</dbReference>
<evidence type="ECO:0000256" key="1">
    <source>
        <dbReference type="ARBA" id="ARBA00004141"/>
    </source>
</evidence>
<dbReference type="InterPro" id="IPR001320">
    <property type="entry name" value="Iontro_rcpt_C"/>
</dbReference>
<dbReference type="InterPro" id="IPR028082">
    <property type="entry name" value="Peripla_BP_I"/>
</dbReference>